<reference evidence="1" key="1">
    <citation type="journal article" date="2011" name="Environ. Microbiol.">
        <title>Time-series analyses of Monterey Bay coastal microbial picoplankton using a 'genome proxy' microarray.</title>
        <authorList>
            <person name="Rich V.I."/>
            <person name="Pham V.D."/>
            <person name="Eppley J."/>
            <person name="Shi Y."/>
            <person name="DeLong E.F."/>
        </authorList>
    </citation>
    <scope>NUCLEOTIDE SEQUENCE</scope>
</reference>
<evidence type="ECO:0000313" key="1">
    <source>
        <dbReference type="EMBL" id="ADI17589.1"/>
    </source>
</evidence>
<organism evidence="1">
    <name type="scientific">uncultured delta proteobacterium HF0130_19C20</name>
    <dbReference type="NCBI Taxonomy" id="710828"/>
    <lineage>
        <taxon>Bacteria</taxon>
        <taxon>Deltaproteobacteria</taxon>
        <taxon>environmental samples</taxon>
    </lineage>
</organism>
<dbReference type="AlphaFoldDB" id="E0XT48"/>
<proteinExistence type="predicted"/>
<protein>
    <submittedName>
        <fullName evidence="1">Uncharacterized protein</fullName>
    </submittedName>
</protein>
<name>E0XT48_9DELT</name>
<accession>E0XT48</accession>
<dbReference type="EMBL" id="GU474869">
    <property type="protein sequence ID" value="ADI17589.1"/>
    <property type="molecule type" value="Genomic_DNA"/>
</dbReference>
<sequence>MKLCNLCIKKLFKTNNQKSATTICRVFYTLVDFEKLYIIAASNLIH</sequence>